<reference evidence="3 4" key="1">
    <citation type="submission" date="2015-11" db="EMBL/GenBank/DDBJ databases">
        <title>The genome of Debaryomyces fabryi.</title>
        <authorList>
            <person name="Tafer H."/>
            <person name="Lopandic K."/>
        </authorList>
    </citation>
    <scope>NUCLEOTIDE SEQUENCE [LARGE SCALE GENOMIC DNA]</scope>
    <source>
        <strain evidence="3 4">CBS 789</strain>
    </source>
</reference>
<dbReference type="Pfam" id="PF08639">
    <property type="entry name" value="Sld3_STD"/>
    <property type="match status" value="1"/>
</dbReference>
<dbReference type="GO" id="GO:0031261">
    <property type="term" value="C:DNA replication preinitiation complex"/>
    <property type="evidence" value="ECO:0007669"/>
    <property type="project" value="TreeGrafter"/>
</dbReference>
<comment type="caution">
    <text evidence="3">The sequence shown here is derived from an EMBL/GenBank/DDBJ whole genome shotgun (WGS) entry which is preliminary data.</text>
</comment>
<sequence>MIQIPKDIKLKDIDSKVQGRVPISGYKKRDDCISRWRFDIELLNKMEAELTQVDNFTMKPPSTKVIAEDHPKMFDYSPQSQKDPVRFLYSRYYSILYSLNTPLSYFPKTTISRLKNLCGNDADVMKEHLSKLHLSVKELDDRHSGKYGILKTLDVNEIEIPDFDMKIKYENQNQKEFLIKNHDLFIKLRTTENNQNNVSDSNKNANQVEKVQFSENNNLSFVFDLKVREAQLQILILLELLDCWQVVESDFLATNLKRQEKEEKQKTKQKKKSLVRKKSITSKKIVPTFLGMGVDIQDKHISSQPESTEINEYIVYETLNTLLDRIGLWDTLLDRPTGDKDESSLGFLAYVLIPYFRQRLPLTIKYIIERVKGLNLKLNSKLNRQNTQKQSNSNEIKDIANEKATTNTHVNRTSKFAKVHIDPKQVPFLKKSSSTISLNYDLLPAFSLKRSKSTLSSKNLQKRQVDMSLNLKSFSESNRDNNEKQPTVSRSYLEKSESENRKQIIFGNAKKLKSQPDIRLNNKHEAFSQVEATPAKKKPEGVFAGISSEITTPTHPNRYQSNSIAKTPVGQFIRPTVAASYKETTIPCSTVKDRPSLSDRLISASLAPPVDVIVNSSPVNTHSALKINEPTPEVIASSPFNSIAPVVDLKSSPLQAEFSRKRKKPGEPISYPDSAFFDTTMNGSPVSTLLKEANTNDSTSIFKRSSTKRNKSTLPCLKQTTVNIINDSDIVSNIRKNDQEYTDDVDSDYERLMKPQPSSNYGINMQKAFKTYKRTKRIE</sequence>
<feature type="domain" description="DNA replication regulator Sld3 C-terminal" evidence="2">
    <location>
        <begin position="83"/>
        <end position="592"/>
    </location>
</feature>
<dbReference type="PANTHER" id="PTHR28067">
    <property type="entry name" value="DNA REPLICATION REGULATOR SLD3"/>
    <property type="match status" value="1"/>
</dbReference>
<feature type="region of interest" description="Disordered" evidence="1">
    <location>
        <begin position="384"/>
        <end position="404"/>
    </location>
</feature>
<dbReference type="Proteomes" id="UP000054251">
    <property type="component" value="Unassembled WGS sequence"/>
</dbReference>
<proteinExistence type="predicted"/>
<keyword evidence="4" id="KW-1185">Reference proteome</keyword>
<evidence type="ECO:0000313" key="3">
    <source>
        <dbReference type="EMBL" id="KSA01863.1"/>
    </source>
</evidence>
<dbReference type="GO" id="GO:0006270">
    <property type="term" value="P:DNA replication initiation"/>
    <property type="evidence" value="ECO:0007669"/>
    <property type="project" value="InterPro"/>
</dbReference>
<dbReference type="Gene3D" id="1.20.58.2130">
    <property type="match status" value="2"/>
</dbReference>
<dbReference type="AlphaFoldDB" id="A0A0V1Q041"/>
<organism evidence="3 4">
    <name type="scientific">Debaryomyces fabryi</name>
    <dbReference type="NCBI Taxonomy" id="58627"/>
    <lineage>
        <taxon>Eukaryota</taxon>
        <taxon>Fungi</taxon>
        <taxon>Dikarya</taxon>
        <taxon>Ascomycota</taxon>
        <taxon>Saccharomycotina</taxon>
        <taxon>Pichiomycetes</taxon>
        <taxon>Debaryomycetaceae</taxon>
        <taxon>Debaryomyces</taxon>
    </lineage>
</organism>
<gene>
    <name evidence="3" type="ORF">AC631_02396</name>
</gene>
<feature type="region of interest" description="Disordered" evidence="1">
    <location>
        <begin position="471"/>
        <end position="496"/>
    </location>
</feature>
<dbReference type="OrthoDB" id="5395343at2759"/>
<dbReference type="EMBL" id="LMYN01000041">
    <property type="protein sequence ID" value="KSA01863.1"/>
    <property type="molecule type" value="Genomic_DNA"/>
</dbReference>
<accession>A0A0V1Q041</accession>
<dbReference type="PANTHER" id="PTHR28067:SF1">
    <property type="entry name" value="DNA REPLICATION REGULATOR SLD3"/>
    <property type="match status" value="1"/>
</dbReference>
<feature type="compositionally biased region" description="Polar residues" evidence="1">
    <location>
        <begin position="384"/>
        <end position="394"/>
    </location>
</feature>
<dbReference type="InterPro" id="IPR013948">
    <property type="entry name" value="DNA_replication_reg_Sld3_C"/>
</dbReference>
<evidence type="ECO:0000256" key="1">
    <source>
        <dbReference type="SAM" id="MobiDB-lite"/>
    </source>
</evidence>
<dbReference type="RefSeq" id="XP_015467965.1">
    <property type="nucleotide sequence ID" value="XM_015611226.1"/>
</dbReference>
<protein>
    <recommendedName>
        <fullName evidence="2">DNA replication regulator Sld3 C-terminal domain-containing protein</fullName>
    </recommendedName>
</protein>
<evidence type="ECO:0000259" key="2">
    <source>
        <dbReference type="Pfam" id="PF08639"/>
    </source>
</evidence>
<name>A0A0V1Q041_9ASCO</name>
<dbReference type="InterPro" id="IPR042511">
    <property type="entry name" value="Sld3"/>
</dbReference>
<dbReference type="GeneID" id="26839405"/>
<evidence type="ECO:0000313" key="4">
    <source>
        <dbReference type="Proteomes" id="UP000054251"/>
    </source>
</evidence>